<feature type="compositionally biased region" description="Basic and acidic residues" evidence="1">
    <location>
        <begin position="266"/>
        <end position="276"/>
    </location>
</feature>
<name>A0A2J6T333_9HELO</name>
<dbReference type="EMBL" id="KZ613847">
    <property type="protein sequence ID" value="PMD57333.1"/>
    <property type="molecule type" value="Genomic_DNA"/>
</dbReference>
<feature type="region of interest" description="Disordered" evidence="1">
    <location>
        <begin position="1"/>
        <end position="79"/>
    </location>
</feature>
<accession>A0A2J6T333</accession>
<organism evidence="3 4">
    <name type="scientific">Hyaloscypha bicolor E</name>
    <dbReference type="NCBI Taxonomy" id="1095630"/>
    <lineage>
        <taxon>Eukaryota</taxon>
        <taxon>Fungi</taxon>
        <taxon>Dikarya</taxon>
        <taxon>Ascomycota</taxon>
        <taxon>Pezizomycotina</taxon>
        <taxon>Leotiomycetes</taxon>
        <taxon>Helotiales</taxon>
        <taxon>Hyaloscyphaceae</taxon>
        <taxon>Hyaloscypha</taxon>
        <taxon>Hyaloscypha bicolor</taxon>
    </lineage>
</organism>
<feature type="compositionally biased region" description="Acidic residues" evidence="1">
    <location>
        <begin position="328"/>
        <end position="379"/>
    </location>
</feature>
<dbReference type="AlphaFoldDB" id="A0A2J6T333"/>
<evidence type="ECO:0000313" key="3">
    <source>
        <dbReference type="EMBL" id="PMD57333.1"/>
    </source>
</evidence>
<evidence type="ECO:0000256" key="1">
    <source>
        <dbReference type="SAM" id="MobiDB-lite"/>
    </source>
</evidence>
<sequence length="410" mass="45272">MRTREDRMYRLGSQGLEDKGYEYEHGDDEDDDDLSDPVNEGGDRAGPGNDGIEAMEVERERGEPEVDDLEAAGFRLDPEDVISDADEEEKNDEKEFNKVQICELHSQRPFVLFRGKYYDCQWASNIGTEMLFTKHDPDDLNPLPSLRTLQGDVDLLAASSARIMSKEVNLVPKVQESQKIRHPGLKAKDLAIEVGQGAGRERKEQAKFLEELINTKLGMGELDAVTVDAIGRKSIWRWKEYFKQETESLKKGGKDAAEAATKLRALEEEVKRREASKGGQKRKGVPGGAPKPQRGRSALGKLREPTPANFGTPGSGLGSMAPSSPGDFDSDETEDSDLDDEDNELEDSEEGDSEGLDSEEDTEREDSEGEDTEQGDSDEGGSGGEQSSDEEGFSEEGENDEDDEDTNMYG</sequence>
<protein>
    <recommendedName>
        <fullName evidence="2">Transcription factor TFIIIC triple barrel domain-containing protein</fullName>
    </recommendedName>
</protein>
<dbReference type="OrthoDB" id="1877767at2759"/>
<dbReference type="GeneID" id="36582123"/>
<gene>
    <name evidence="3" type="ORF">K444DRAFT_52038</name>
</gene>
<dbReference type="InterPro" id="IPR019481">
    <property type="entry name" value="TFIIIC_triple_barrel"/>
</dbReference>
<dbReference type="InParanoid" id="A0A2J6T333"/>
<feature type="domain" description="Transcription factor TFIIIC triple barrel" evidence="2">
    <location>
        <begin position="85"/>
        <end position="170"/>
    </location>
</feature>
<proteinExistence type="predicted"/>
<dbReference type="Proteomes" id="UP000235371">
    <property type="component" value="Unassembled WGS sequence"/>
</dbReference>
<dbReference type="STRING" id="1095630.A0A2J6T333"/>
<dbReference type="Gene3D" id="2.60.40.4370">
    <property type="match status" value="1"/>
</dbReference>
<feature type="compositionally biased region" description="Acidic residues" evidence="1">
    <location>
        <begin position="25"/>
        <end position="35"/>
    </location>
</feature>
<dbReference type="Pfam" id="PF10419">
    <property type="entry name" value="TFIIIC_sub6"/>
    <property type="match status" value="1"/>
</dbReference>
<evidence type="ECO:0000259" key="2">
    <source>
        <dbReference type="Pfam" id="PF10419"/>
    </source>
</evidence>
<dbReference type="RefSeq" id="XP_024734237.1">
    <property type="nucleotide sequence ID" value="XM_024874043.1"/>
</dbReference>
<reference evidence="3 4" key="1">
    <citation type="submission" date="2016-04" db="EMBL/GenBank/DDBJ databases">
        <title>A degradative enzymes factory behind the ericoid mycorrhizal symbiosis.</title>
        <authorList>
            <consortium name="DOE Joint Genome Institute"/>
            <person name="Martino E."/>
            <person name="Morin E."/>
            <person name="Grelet G."/>
            <person name="Kuo A."/>
            <person name="Kohler A."/>
            <person name="Daghino S."/>
            <person name="Barry K."/>
            <person name="Choi C."/>
            <person name="Cichocki N."/>
            <person name="Clum A."/>
            <person name="Copeland A."/>
            <person name="Hainaut M."/>
            <person name="Haridas S."/>
            <person name="Labutti K."/>
            <person name="Lindquist E."/>
            <person name="Lipzen A."/>
            <person name="Khouja H.-R."/>
            <person name="Murat C."/>
            <person name="Ohm R."/>
            <person name="Olson A."/>
            <person name="Spatafora J."/>
            <person name="Veneault-Fourrey C."/>
            <person name="Henrissat B."/>
            <person name="Grigoriev I."/>
            <person name="Martin F."/>
            <person name="Perotto S."/>
        </authorList>
    </citation>
    <scope>NUCLEOTIDE SEQUENCE [LARGE SCALE GENOMIC DNA]</scope>
    <source>
        <strain evidence="3 4">E</strain>
    </source>
</reference>
<keyword evidence="4" id="KW-1185">Reference proteome</keyword>
<feature type="region of interest" description="Disordered" evidence="1">
    <location>
        <begin position="266"/>
        <end position="410"/>
    </location>
</feature>
<feature type="compositionally biased region" description="Acidic residues" evidence="1">
    <location>
        <begin position="387"/>
        <end position="410"/>
    </location>
</feature>
<evidence type="ECO:0000313" key="4">
    <source>
        <dbReference type="Proteomes" id="UP000235371"/>
    </source>
</evidence>